<keyword evidence="3" id="KW-1185">Reference proteome</keyword>
<dbReference type="PANTHER" id="PTHR28309">
    <property type="entry name" value="REQUIRED FOR EXCISION 1-B DOMAIN-CONTAINING PROTEIN"/>
    <property type="match status" value="1"/>
</dbReference>
<dbReference type="InterPro" id="IPR039491">
    <property type="entry name" value="REX1-B"/>
</dbReference>
<reference evidence="2" key="3">
    <citation type="submission" date="2025-09" db="UniProtKB">
        <authorList>
            <consortium name="Ensembl"/>
        </authorList>
    </citation>
    <scope>IDENTIFICATION</scope>
</reference>
<feature type="coiled-coil region" evidence="1">
    <location>
        <begin position="133"/>
        <end position="160"/>
    </location>
</feature>
<keyword evidence="1" id="KW-0175">Coiled coil</keyword>
<dbReference type="AlphaFoldDB" id="A0A803YKG9"/>
<evidence type="ECO:0000313" key="3">
    <source>
        <dbReference type="Proteomes" id="UP000001645"/>
    </source>
</evidence>
<sequence>RKRAVHAWPGAPVAVRRRSGAPCAVPARQNRTRGWERCGRQRNAGAPRPSLSTQTDEALRALLQRFYALQGERVETYRLFEEGHRAYLSSAPHYDFPRYRQLVHEVTAAFSGISREVLQLQGRLRDELGRPDLAQHLTRLQEREQEKLQLTAQLQLARQRVQDEPGVDTNQQEVRELKHRLIKTIEAISEILQDLKYDSEEAE</sequence>
<gene>
    <name evidence="2" type="primary">REX1BD</name>
</gene>
<evidence type="ECO:0008006" key="4">
    <source>
        <dbReference type="Google" id="ProtNLM"/>
    </source>
</evidence>
<evidence type="ECO:0000256" key="1">
    <source>
        <dbReference type="SAM" id="Coils"/>
    </source>
</evidence>
<dbReference type="Ensembl" id="ENSMGAT00000024776.1">
    <property type="protein sequence ID" value="ENSMGAP00000032267.1"/>
    <property type="gene ID" value="ENSMGAG00000021060.1"/>
</dbReference>
<accession>A0A803YKG9</accession>
<organism evidence="2 3">
    <name type="scientific">Meleagris gallopavo</name>
    <name type="common">Wild turkey</name>
    <dbReference type="NCBI Taxonomy" id="9103"/>
    <lineage>
        <taxon>Eukaryota</taxon>
        <taxon>Metazoa</taxon>
        <taxon>Chordata</taxon>
        <taxon>Craniata</taxon>
        <taxon>Vertebrata</taxon>
        <taxon>Euteleostomi</taxon>
        <taxon>Archelosauria</taxon>
        <taxon>Archosauria</taxon>
        <taxon>Dinosauria</taxon>
        <taxon>Saurischia</taxon>
        <taxon>Theropoda</taxon>
        <taxon>Coelurosauria</taxon>
        <taxon>Aves</taxon>
        <taxon>Neognathae</taxon>
        <taxon>Galloanserae</taxon>
        <taxon>Galliformes</taxon>
        <taxon>Phasianidae</taxon>
        <taxon>Meleagridinae</taxon>
        <taxon>Meleagris</taxon>
    </lineage>
</organism>
<dbReference type="PANTHER" id="PTHR28309:SF1">
    <property type="entry name" value="REQUIRED FOR EXCISION 1-B DOMAIN-CONTAINING PROTEIN"/>
    <property type="match status" value="1"/>
</dbReference>
<proteinExistence type="predicted"/>
<dbReference type="InParanoid" id="A0A803YKG9"/>
<evidence type="ECO:0000313" key="2">
    <source>
        <dbReference type="Ensembl" id="ENSMGAP00000032267.1"/>
    </source>
</evidence>
<dbReference type="Pfam" id="PF14966">
    <property type="entry name" value="DNA_repr_REX1B"/>
    <property type="match status" value="1"/>
</dbReference>
<protein>
    <recommendedName>
        <fullName evidence="4">Required for excision 1-B domain containing</fullName>
    </recommendedName>
</protein>
<dbReference type="GeneTree" id="ENSGT00940000166035"/>
<reference evidence="2" key="2">
    <citation type="submission" date="2025-08" db="UniProtKB">
        <authorList>
            <consortium name="Ensembl"/>
        </authorList>
    </citation>
    <scope>IDENTIFICATION</scope>
</reference>
<dbReference type="Proteomes" id="UP000001645">
    <property type="component" value="Chromosome 30"/>
</dbReference>
<reference evidence="2 3" key="1">
    <citation type="journal article" date="2010" name="PLoS Biol.">
        <title>Multi-platform next-generation sequencing of the domestic turkey (Meleagris gallopavo): genome assembly and analysis.</title>
        <authorList>
            <person name="Dalloul R.A."/>
            <person name="Long J.A."/>
            <person name="Zimin A.V."/>
            <person name="Aslam L."/>
            <person name="Beal K."/>
            <person name="Blomberg L.A."/>
            <person name="Bouffard P."/>
            <person name="Burt D.W."/>
            <person name="Crasta O."/>
            <person name="Crooijmans R.P."/>
            <person name="Cooper K."/>
            <person name="Coulombe R.A."/>
            <person name="De S."/>
            <person name="Delany M.E."/>
            <person name="Dodgson J.B."/>
            <person name="Dong J.J."/>
            <person name="Evans C."/>
            <person name="Frederickson K.M."/>
            <person name="Flicek P."/>
            <person name="Florea L."/>
            <person name="Folkerts O."/>
            <person name="Groenen M.A."/>
            <person name="Harkins T.T."/>
            <person name="Herrero J."/>
            <person name="Hoffmann S."/>
            <person name="Megens H.J."/>
            <person name="Jiang A."/>
            <person name="de Jong P."/>
            <person name="Kaiser P."/>
            <person name="Kim H."/>
            <person name="Kim K.W."/>
            <person name="Kim S."/>
            <person name="Langenberger D."/>
            <person name="Lee M.K."/>
            <person name="Lee T."/>
            <person name="Mane S."/>
            <person name="Marcais G."/>
            <person name="Marz M."/>
            <person name="McElroy A.P."/>
            <person name="Modise T."/>
            <person name="Nefedov M."/>
            <person name="Notredame C."/>
            <person name="Paton I.R."/>
            <person name="Payne W.S."/>
            <person name="Pertea G."/>
            <person name="Prickett D."/>
            <person name="Puiu D."/>
            <person name="Qioa D."/>
            <person name="Raineri E."/>
            <person name="Ruffier M."/>
            <person name="Salzberg S.L."/>
            <person name="Schatz M.C."/>
            <person name="Scheuring C."/>
            <person name="Schmidt C.J."/>
            <person name="Schroeder S."/>
            <person name="Searle S.M."/>
            <person name="Smith E.J."/>
            <person name="Smith J."/>
            <person name="Sonstegard T.S."/>
            <person name="Stadler P.F."/>
            <person name="Tafer H."/>
            <person name="Tu Z.J."/>
            <person name="Van Tassell C.P."/>
            <person name="Vilella A.J."/>
            <person name="Williams K.P."/>
            <person name="Yorke J.A."/>
            <person name="Zhang L."/>
            <person name="Zhang H.B."/>
            <person name="Zhang X."/>
            <person name="Zhang Y."/>
            <person name="Reed K.M."/>
        </authorList>
    </citation>
    <scope>NUCLEOTIDE SEQUENCE [LARGE SCALE GENOMIC DNA]</scope>
</reference>
<name>A0A803YKG9_MELGA</name>